<dbReference type="PANTHER" id="PTHR17490:SF16">
    <property type="entry name" value="THREONYLCARBAMOYL-AMP SYNTHASE"/>
    <property type="match status" value="1"/>
</dbReference>
<keyword evidence="5" id="KW-0808">Transferase</keyword>
<dbReference type="Gene3D" id="3.40.50.2300">
    <property type="match status" value="1"/>
</dbReference>
<evidence type="ECO:0000256" key="4">
    <source>
        <dbReference type="ARBA" id="ARBA00022490"/>
    </source>
</evidence>
<dbReference type="PROSITE" id="PS51163">
    <property type="entry name" value="YRDC"/>
    <property type="match status" value="1"/>
</dbReference>
<dbReference type="EC" id="2.7.7.87" evidence="3"/>
<name>A0A2H0LP84_9BACT</name>
<evidence type="ECO:0000256" key="2">
    <source>
        <dbReference type="ARBA" id="ARBA00007663"/>
    </source>
</evidence>
<proteinExistence type="inferred from homology"/>
<comment type="subcellular location">
    <subcellularLocation>
        <location evidence="1">Cytoplasm</location>
    </subcellularLocation>
</comment>
<dbReference type="GO" id="GO:0061710">
    <property type="term" value="F:L-threonylcarbamoyladenylate synthase"/>
    <property type="evidence" value="ECO:0007669"/>
    <property type="project" value="UniProtKB-EC"/>
</dbReference>
<dbReference type="InterPro" id="IPR006070">
    <property type="entry name" value="Sua5-like_dom"/>
</dbReference>
<keyword evidence="4" id="KW-0963">Cytoplasm</keyword>
<feature type="domain" description="YrdC-like" evidence="12">
    <location>
        <begin position="15"/>
        <end position="192"/>
    </location>
</feature>
<dbReference type="Pfam" id="PF01451">
    <property type="entry name" value="LMWPc"/>
    <property type="match status" value="1"/>
</dbReference>
<accession>A0A2H0LP84</accession>
<evidence type="ECO:0000256" key="8">
    <source>
        <dbReference type="ARBA" id="ARBA00022741"/>
    </source>
</evidence>
<dbReference type="InterPro" id="IPR036196">
    <property type="entry name" value="Ptyr_pPase_sf"/>
</dbReference>
<dbReference type="Gene3D" id="3.90.870.10">
    <property type="entry name" value="DHBP synthase"/>
    <property type="match status" value="1"/>
</dbReference>
<comment type="caution">
    <text evidence="13">The sequence shown here is derived from an EMBL/GenBank/DDBJ whole genome shotgun (WGS) entry which is preliminary data.</text>
</comment>
<evidence type="ECO:0000313" key="14">
    <source>
        <dbReference type="Proteomes" id="UP000230859"/>
    </source>
</evidence>
<dbReference type="SUPFAM" id="SSF52788">
    <property type="entry name" value="Phosphotyrosine protein phosphatases I"/>
    <property type="match status" value="1"/>
</dbReference>
<evidence type="ECO:0000256" key="10">
    <source>
        <dbReference type="ARBA" id="ARBA00029774"/>
    </source>
</evidence>
<evidence type="ECO:0000313" key="13">
    <source>
        <dbReference type="EMBL" id="PIQ86171.1"/>
    </source>
</evidence>
<sequence length="351" mass="39411">MQTEVIKLNPRRPDTETLRRVALSVLSGKIVAFPTETVYGIGTCVTQQEALKRIYALKKRESAKQLSYHIDGLGAVEKLGVRTSSVFRFFRKQFWPGPVTLIVWNEKEEKIGIRYPKNEIASLLIHHCGELFVATSANLSGEASPKNAKDVMKAFNGQLDVILDGGPCDYAEDSTVVDLTAMPPQILRRGAMAGDVEKAVQRVSEGRFPRKKILFACTGNTCRSPMAEAWLRHEFKKKGLEEQFDVSSCGIMARDGGSVTMEVELVLKNDEVPFGGFRSQLCRREEVLESDLVFVMTPQHKQYIASLCPPAESKIVMLDVNDPIGLSIEAYQRSYQDIKHKLMQLWEEIIK</sequence>
<evidence type="ECO:0000259" key="12">
    <source>
        <dbReference type="PROSITE" id="PS51163"/>
    </source>
</evidence>
<dbReference type="InterPro" id="IPR050156">
    <property type="entry name" value="TC-AMP_synthase_SUA5"/>
</dbReference>
<protein>
    <recommendedName>
        <fullName evidence="10">L-threonylcarbamoyladenylate synthase</fullName>
        <ecNumber evidence="3">2.7.7.87</ecNumber>
    </recommendedName>
    <alternativeName>
        <fullName evidence="10">L-threonylcarbamoyladenylate synthase</fullName>
    </alternativeName>
</protein>
<dbReference type="InterPro" id="IPR017945">
    <property type="entry name" value="DHBP_synth_RibB-like_a/b_dom"/>
</dbReference>
<keyword evidence="7" id="KW-0548">Nucleotidyltransferase</keyword>
<organism evidence="13 14">
    <name type="scientific">Candidatus Abzuiibacterium crystallinum</name>
    <dbReference type="NCBI Taxonomy" id="1974748"/>
    <lineage>
        <taxon>Bacteria</taxon>
        <taxon>Pseudomonadati</taxon>
        <taxon>Candidatus Omnitrophota</taxon>
        <taxon>Candidatus Abzuiibacterium</taxon>
    </lineage>
</organism>
<evidence type="ECO:0000256" key="1">
    <source>
        <dbReference type="ARBA" id="ARBA00004496"/>
    </source>
</evidence>
<dbReference type="Proteomes" id="UP000230859">
    <property type="component" value="Unassembled WGS sequence"/>
</dbReference>
<dbReference type="SMART" id="SM00226">
    <property type="entry name" value="LMWPc"/>
    <property type="match status" value="1"/>
</dbReference>
<dbReference type="GO" id="GO:0006450">
    <property type="term" value="P:regulation of translational fidelity"/>
    <property type="evidence" value="ECO:0007669"/>
    <property type="project" value="TreeGrafter"/>
</dbReference>
<keyword evidence="6" id="KW-0819">tRNA processing</keyword>
<comment type="similarity">
    <text evidence="2">Belongs to the SUA5 family.</text>
</comment>
<dbReference type="NCBIfam" id="TIGR00057">
    <property type="entry name" value="L-threonylcarbamoyladenylate synthase"/>
    <property type="match status" value="1"/>
</dbReference>
<dbReference type="PANTHER" id="PTHR17490">
    <property type="entry name" value="SUA5"/>
    <property type="match status" value="1"/>
</dbReference>
<dbReference type="GO" id="GO:0005737">
    <property type="term" value="C:cytoplasm"/>
    <property type="evidence" value="ECO:0007669"/>
    <property type="project" value="UniProtKB-SubCell"/>
</dbReference>
<evidence type="ECO:0000256" key="5">
    <source>
        <dbReference type="ARBA" id="ARBA00022679"/>
    </source>
</evidence>
<dbReference type="GO" id="GO:0005524">
    <property type="term" value="F:ATP binding"/>
    <property type="evidence" value="ECO:0007669"/>
    <property type="project" value="UniProtKB-KW"/>
</dbReference>
<dbReference type="Pfam" id="PF01300">
    <property type="entry name" value="Sua5_yciO_yrdC"/>
    <property type="match status" value="1"/>
</dbReference>
<evidence type="ECO:0000256" key="7">
    <source>
        <dbReference type="ARBA" id="ARBA00022695"/>
    </source>
</evidence>
<evidence type="ECO:0000256" key="9">
    <source>
        <dbReference type="ARBA" id="ARBA00022840"/>
    </source>
</evidence>
<keyword evidence="8" id="KW-0547">Nucleotide-binding</keyword>
<reference evidence="13 14" key="1">
    <citation type="submission" date="2017-09" db="EMBL/GenBank/DDBJ databases">
        <title>Depth-based differentiation of microbial function through sediment-hosted aquifers and enrichment of novel symbionts in the deep terrestrial subsurface.</title>
        <authorList>
            <person name="Probst A.J."/>
            <person name="Ladd B."/>
            <person name="Jarett J.K."/>
            <person name="Geller-Mcgrath D.E."/>
            <person name="Sieber C.M."/>
            <person name="Emerson J.B."/>
            <person name="Anantharaman K."/>
            <person name="Thomas B.C."/>
            <person name="Malmstrom R."/>
            <person name="Stieglmeier M."/>
            <person name="Klingl A."/>
            <person name="Woyke T."/>
            <person name="Ryan C.M."/>
            <person name="Banfield J.F."/>
        </authorList>
    </citation>
    <scope>NUCLEOTIDE SEQUENCE [LARGE SCALE GENOMIC DNA]</scope>
    <source>
        <strain evidence="13">CG11_big_fil_rev_8_21_14_0_20_45_26</strain>
    </source>
</reference>
<dbReference type="EMBL" id="PCVY01000049">
    <property type="protein sequence ID" value="PIQ86171.1"/>
    <property type="molecule type" value="Genomic_DNA"/>
</dbReference>
<dbReference type="InterPro" id="IPR023485">
    <property type="entry name" value="Ptyr_pPase"/>
</dbReference>
<evidence type="ECO:0000256" key="3">
    <source>
        <dbReference type="ARBA" id="ARBA00012584"/>
    </source>
</evidence>
<dbReference type="GO" id="GO:0008033">
    <property type="term" value="P:tRNA processing"/>
    <property type="evidence" value="ECO:0007669"/>
    <property type="project" value="UniProtKB-KW"/>
</dbReference>
<dbReference type="AlphaFoldDB" id="A0A2H0LP84"/>
<dbReference type="SUPFAM" id="SSF55821">
    <property type="entry name" value="YrdC/RibB"/>
    <property type="match status" value="1"/>
</dbReference>
<evidence type="ECO:0000256" key="11">
    <source>
        <dbReference type="ARBA" id="ARBA00048366"/>
    </source>
</evidence>
<gene>
    <name evidence="13" type="ORF">COV74_05695</name>
</gene>
<comment type="catalytic activity">
    <reaction evidence="11">
        <text>L-threonine + hydrogencarbonate + ATP = L-threonylcarbamoyladenylate + diphosphate + H2O</text>
        <dbReference type="Rhea" id="RHEA:36407"/>
        <dbReference type="ChEBI" id="CHEBI:15377"/>
        <dbReference type="ChEBI" id="CHEBI:17544"/>
        <dbReference type="ChEBI" id="CHEBI:30616"/>
        <dbReference type="ChEBI" id="CHEBI:33019"/>
        <dbReference type="ChEBI" id="CHEBI:57926"/>
        <dbReference type="ChEBI" id="CHEBI:73682"/>
        <dbReference type="EC" id="2.7.7.87"/>
    </reaction>
</comment>
<dbReference type="GO" id="GO:0000049">
    <property type="term" value="F:tRNA binding"/>
    <property type="evidence" value="ECO:0007669"/>
    <property type="project" value="TreeGrafter"/>
</dbReference>
<keyword evidence="9" id="KW-0067">ATP-binding</keyword>
<evidence type="ECO:0000256" key="6">
    <source>
        <dbReference type="ARBA" id="ARBA00022694"/>
    </source>
</evidence>
<dbReference type="GO" id="GO:0003725">
    <property type="term" value="F:double-stranded RNA binding"/>
    <property type="evidence" value="ECO:0007669"/>
    <property type="project" value="InterPro"/>
</dbReference>